<keyword evidence="3" id="KW-1185">Reference proteome</keyword>
<reference evidence="2 3" key="1">
    <citation type="submission" date="2018-02" db="EMBL/GenBank/DDBJ databases">
        <title>Reclassifiation of [Polyangium] brachysporum DSM 7029 as Guopingzhaonella breviflexa gen. nov., sp. nov., a member of the family Comamonadaceae.</title>
        <authorList>
            <person name="Tang B."/>
        </authorList>
    </citation>
    <scope>NUCLEOTIDE SEQUENCE [LARGE SCALE GENOMIC DNA]</scope>
    <source>
        <strain evidence="2 3">BCRC 80649</strain>
    </source>
</reference>
<protein>
    <recommendedName>
        <fullName evidence="1">DUF5666 domain-containing protein</fullName>
    </recommendedName>
</protein>
<dbReference type="Proteomes" id="UP000238605">
    <property type="component" value="Unassembled WGS sequence"/>
</dbReference>
<dbReference type="AlphaFoldDB" id="A0A2S5SSU9"/>
<organism evidence="2 3">
    <name type="scientific">Caldimonas caldifontis</name>
    <dbReference type="NCBI Taxonomy" id="1452508"/>
    <lineage>
        <taxon>Bacteria</taxon>
        <taxon>Pseudomonadati</taxon>
        <taxon>Pseudomonadota</taxon>
        <taxon>Betaproteobacteria</taxon>
        <taxon>Burkholderiales</taxon>
        <taxon>Sphaerotilaceae</taxon>
        <taxon>Caldimonas</taxon>
    </lineage>
</organism>
<feature type="domain" description="DUF5666" evidence="1">
    <location>
        <begin position="327"/>
        <end position="392"/>
    </location>
</feature>
<dbReference type="PROSITE" id="PS51257">
    <property type="entry name" value="PROKAR_LIPOPROTEIN"/>
    <property type="match status" value="1"/>
</dbReference>
<evidence type="ECO:0000259" key="1">
    <source>
        <dbReference type="Pfam" id="PF18914"/>
    </source>
</evidence>
<comment type="caution">
    <text evidence="2">The sequence shown here is derived from an EMBL/GenBank/DDBJ whole genome shotgun (WGS) entry which is preliminary data.</text>
</comment>
<feature type="domain" description="DUF5666" evidence="1">
    <location>
        <begin position="112"/>
        <end position="174"/>
    </location>
</feature>
<gene>
    <name evidence="2" type="ORF">C1704_12760</name>
</gene>
<evidence type="ECO:0000313" key="3">
    <source>
        <dbReference type="Proteomes" id="UP000238605"/>
    </source>
</evidence>
<dbReference type="RefSeq" id="WP_104303112.1">
    <property type="nucleotide sequence ID" value="NZ_PSNX01000011.1"/>
</dbReference>
<proteinExistence type="predicted"/>
<name>A0A2S5SSU9_9BURK</name>
<dbReference type="InterPro" id="IPR043724">
    <property type="entry name" value="DUF5666"/>
</dbReference>
<dbReference type="Pfam" id="PF18914">
    <property type="entry name" value="DUF5666"/>
    <property type="match status" value="3"/>
</dbReference>
<dbReference type="EMBL" id="PSNX01000011">
    <property type="protein sequence ID" value="PPE65779.1"/>
    <property type="molecule type" value="Genomic_DNA"/>
</dbReference>
<evidence type="ECO:0000313" key="2">
    <source>
        <dbReference type="EMBL" id="PPE65779.1"/>
    </source>
</evidence>
<accession>A0A2S5SSU9</accession>
<feature type="domain" description="DUF5666" evidence="1">
    <location>
        <begin position="259"/>
        <end position="313"/>
    </location>
</feature>
<sequence length="395" mass="42711">MLKALSQRLARLRYGIPIAASVLLAACGGGGGAPSETPTSYTQGQITGYGSIIVNGVRFDDRHAVVVDDDDREGLRDDLKIGMWVEVEASEVDRDRGVGRALRVRWANEFVGPVSSVDAGASTFVLFGQTIEVRPATQFEDLPAGLASLAPGDVVEVHGYFNAATSRYVATRVEAEDDADHYKLRGIVSELDTTARTFRLGTETIDYSGVTDLPANLADGLRVRVRLLTEQNASGQWVAVRVKHGVRRPAPDRVESEIEGVVDTCTSNTSFSVNGIPVDASTAVFRDGFVTCGDEVEVEGQIEAGVMRAAVVEREDDDDSLERNELHGTIVSVDTSAETFVLRHEVHGEISVSYRNVLRYEDGTRADLVPGAEVEVRGRFVLGGVLQAARVEFED</sequence>
<dbReference type="OrthoDB" id="8906854at2"/>